<sequence length="312" mass="34233">DLTLDISEMTGVHIDPSRAPVAFGRLAIPELFAQLVEPDAARRLRALASLCDLTHDPERLYQVVSEGTRWSVPPRAALGKWLRPTRCLLARQALLSSPLLARLSQLLDDPSPLCRTRAHRRQEEKEEEVQALLLSTLSCCSRLDAAPALSHRGVTLIGRKLSHACSNIRREAAGAMMALSVIVIAMSQVCEAAVLPVLADLLRDQDVDVQANAAGAIMNTVVITTGDFALDVLPVLLELLSQRKPDVEEEQRRKALVLYSLRALTSLAEAPEGRRRLLLQLPLLVGRSEPPEEDADIRRAARTAVNVVTWTP</sequence>
<dbReference type="PANTHER" id="PTHR15599">
    <property type="entry name" value="RTDR1"/>
    <property type="match status" value="1"/>
</dbReference>
<keyword evidence="2" id="KW-1185">Reference proteome</keyword>
<dbReference type="PANTHER" id="PTHR15599:SF1">
    <property type="entry name" value="RADIAL SPOKE HEAD 14 HOMOLOG"/>
    <property type="match status" value="1"/>
</dbReference>
<proteinExistence type="predicted"/>
<dbReference type="GeneTree" id="ENSGT00500000044989"/>
<dbReference type="Ensembl" id="ENSHCOT00000017090.1">
    <property type="protein sequence ID" value="ENSHCOP00000024159.1"/>
    <property type="gene ID" value="ENSHCOG00000013327.1"/>
</dbReference>
<dbReference type="InterPro" id="IPR016024">
    <property type="entry name" value="ARM-type_fold"/>
</dbReference>
<dbReference type="SUPFAM" id="SSF48371">
    <property type="entry name" value="ARM repeat"/>
    <property type="match status" value="1"/>
</dbReference>
<evidence type="ECO:0000313" key="1">
    <source>
        <dbReference type="Ensembl" id="ENSHCOP00000024159.1"/>
    </source>
</evidence>
<dbReference type="Proteomes" id="UP000264820">
    <property type="component" value="Unplaced"/>
</dbReference>
<protein>
    <submittedName>
        <fullName evidence="1">Radial spoke head 14 homolog</fullName>
    </submittedName>
</protein>
<dbReference type="InterPro" id="IPR042856">
    <property type="entry name" value="RSP14"/>
</dbReference>
<dbReference type="AlphaFoldDB" id="A0A3Q2Z0Q4"/>
<name>A0A3Q2Z0Q4_HIPCM</name>
<reference evidence="1" key="2">
    <citation type="submission" date="2025-09" db="UniProtKB">
        <authorList>
            <consortium name="Ensembl"/>
        </authorList>
    </citation>
    <scope>IDENTIFICATION</scope>
</reference>
<organism evidence="1 2">
    <name type="scientific">Hippocampus comes</name>
    <name type="common">Tiger tail seahorse</name>
    <dbReference type="NCBI Taxonomy" id="109280"/>
    <lineage>
        <taxon>Eukaryota</taxon>
        <taxon>Metazoa</taxon>
        <taxon>Chordata</taxon>
        <taxon>Craniata</taxon>
        <taxon>Vertebrata</taxon>
        <taxon>Euteleostomi</taxon>
        <taxon>Actinopterygii</taxon>
        <taxon>Neopterygii</taxon>
        <taxon>Teleostei</taxon>
        <taxon>Neoteleostei</taxon>
        <taxon>Acanthomorphata</taxon>
        <taxon>Syngnathiaria</taxon>
        <taxon>Syngnathiformes</taxon>
        <taxon>Syngnathoidei</taxon>
        <taxon>Syngnathidae</taxon>
        <taxon>Hippocampus</taxon>
    </lineage>
</organism>
<accession>A0A3Q2Z0Q4</accession>
<dbReference type="InterPro" id="IPR000225">
    <property type="entry name" value="Armadillo"/>
</dbReference>
<evidence type="ECO:0000313" key="2">
    <source>
        <dbReference type="Proteomes" id="UP000264820"/>
    </source>
</evidence>
<dbReference type="InterPro" id="IPR011989">
    <property type="entry name" value="ARM-like"/>
</dbReference>
<reference evidence="1" key="1">
    <citation type="submission" date="2025-08" db="UniProtKB">
        <authorList>
            <consortium name="Ensembl"/>
        </authorList>
    </citation>
    <scope>IDENTIFICATION</scope>
</reference>
<dbReference type="Gene3D" id="1.25.10.10">
    <property type="entry name" value="Leucine-rich Repeat Variant"/>
    <property type="match status" value="1"/>
</dbReference>
<dbReference type="Pfam" id="PF00514">
    <property type="entry name" value="Arm"/>
    <property type="match status" value="1"/>
</dbReference>